<reference evidence="2" key="1">
    <citation type="submission" date="2021-01" db="EMBL/GenBank/DDBJ databases">
        <title>Caligus Genome Assembly.</title>
        <authorList>
            <person name="Gallardo-Escarate C."/>
        </authorList>
    </citation>
    <scope>NUCLEOTIDE SEQUENCE [LARGE SCALE GENOMIC DNA]</scope>
</reference>
<keyword evidence="2" id="KW-1185">Reference proteome</keyword>
<organism evidence="1 2">
    <name type="scientific">Caligus rogercresseyi</name>
    <name type="common">Sea louse</name>
    <dbReference type="NCBI Taxonomy" id="217165"/>
    <lineage>
        <taxon>Eukaryota</taxon>
        <taxon>Metazoa</taxon>
        <taxon>Ecdysozoa</taxon>
        <taxon>Arthropoda</taxon>
        <taxon>Crustacea</taxon>
        <taxon>Multicrustacea</taxon>
        <taxon>Hexanauplia</taxon>
        <taxon>Copepoda</taxon>
        <taxon>Siphonostomatoida</taxon>
        <taxon>Caligidae</taxon>
        <taxon>Caligus</taxon>
    </lineage>
</organism>
<gene>
    <name evidence="1" type="ORF">FKW44_009873</name>
</gene>
<protein>
    <submittedName>
        <fullName evidence="1">Uncharacterized protein</fullName>
    </submittedName>
</protein>
<evidence type="ECO:0000313" key="2">
    <source>
        <dbReference type="Proteomes" id="UP000595437"/>
    </source>
</evidence>
<evidence type="ECO:0000313" key="1">
    <source>
        <dbReference type="EMBL" id="QQP49278.1"/>
    </source>
</evidence>
<proteinExistence type="predicted"/>
<sequence>MTTLKPDTLELEQPSLNFSISDYNSTTTTPPTVWNSYLYESNERISVLV</sequence>
<name>A0A7T8HFT0_CALRO</name>
<dbReference type="EMBL" id="CP045895">
    <property type="protein sequence ID" value="QQP49278.1"/>
    <property type="molecule type" value="Genomic_DNA"/>
</dbReference>
<accession>A0A7T8HFT0</accession>
<dbReference type="Proteomes" id="UP000595437">
    <property type="component" value="Chromosome 6"/>
</dbReference>
<dbReference type="AlphaFoldDB" id="A0A7T8HFT0"/>